<keyword evidence="3" id="KW-0413">Isomerase</keyword>
<dbReference type="GO" id="GO:0016705">
    <property type="term" value="F:oxidoreductase activity, acting on paired donors, with incorporation or reduction of molecular oxygen"/>
    <property type="evidence" value="ECO:0007669"/>
    <property type="project" value="InterPro"/>
</dbReference>
<dbReference type="AlphaFoldDB" id="A0A8T2TRH5"/>
<name>A0A8T2TRH5_CERRI</name>
<comment type="similarity">
    <text evidence="2">Belongs to the lycopene cyclase family.</text>
</comment>
<dbReference type="PANTHER" id="PTHR39757">
    <property type="match status" value="1"/>
</dbReference>
<dbReference type="NCBIfam" id="TIGR01790">
    <property type="entry name" value="carotene-cycl"/>
    <property type="match status" value="1"/>
</dbReference>
<dbReference type="PANTHER" id="PTHR39757:SF3">
    <property type="entry name" value="LYCOPENE EPSILON CYCLASE, CHLOROPLASTIC"/>
    <property type="match status" value="1"/>
</dbReference>
<reference evidence="4" key="1">
    <citation type="submission" date="2021-08" db="EMBL/GenBank/DDBJ databases">
        <title>WGS assembly of Ceratopteris richardii.</title>
        <authorList>
            <person name="Marchant D.B."/>
            <person name="Chen G."/>
            <person name="Jenkins J."/>
            <person name="Shu S."/>
            <person name="Leebens-Mack J."/>
            <person name="Grimwood J."/>
            <person name="Schmutz J."/>
            <person name="Soltis P."/>
            <person name="Soltis D."/>
            <person name="Chen Z.-H."/>
        </authorList>
    </citation>
    <scope>NUCLEOTIDE SEQUENCE</scope>
    <source>
        <strain evidence="4">Whitten #5841</strain>
        <tissue evidence="4">Leaf</tissue>
    </source>
</reference>
<protein>
    <recommendedName>
        <fullName evidence="6">Lycopene epsilon-cyclase</fullName>
    </recommendedName>
</protein>
<evidence type="ECO:0000313" key="5">
    <source>
        <dbReference type="Proteomes" id="UP000825935"/>
    </source>
</evidence>
<dbReference type="GO" id="GO:0016117">
    <property type="term" value="P:carotenoid biosynthetic process"/>
    <property type="evidence" value="ECO:0007669"/>
    <property type="project" value="InterPro"/>
</dbReference>
<comment type="pathway">
    <text evidence="1">Carotenoid biosynthesis.</text>
</comment>
<dbReference type="InterPro" id="IPR010108">
    <property type="entry name" value="Lycopene_cyclase_b/e"/>
</dbReference>
<dbReference type="Gene3D" id="3.50.50.60">
    <property type="entry name" value="FAD/NAD(P)-binding domain"/>
    <property type="match status" value="1"/>
</dbReference>
<organism evidence="4 5">
    <name type="scientific">Ceratopteris richardii</name>
    <name type="common">Triangle waterfern</name>
    <dbReference type="NCBI Taxonomy" id="49495"/>
    <lineage>
        <taxon>Eukaryota</taxon>
        <taxon>Viridiplantae</taxon>
        <taxon>Streptophyta</taxon>
        <taxon>Embryophyta</taxon>
        <taxon>Tracheophyta</taxon>
        <taxon>Polypodiopsida</taxon>
        <taxon>Polypodiidae</taxon>
        <taxon>Polypodiales</taxon>
        <taxon>Pteridineae</taxon>
        <taxon>Pteridaceae</taxon>
        <taxon>Parkerioideae</taxon>
        <taxon>Ceratopteris</taxon>
    </lineage>
</organism>
<gene>
    <name evidence="4" type="ORF">KP509_11G087300</name>
</gene>
<dbReference type="Pfam" id="PF05834">
    <property type="entry name" value="Lycopene_cycl"/>
    <property type="match status" value="1"/>
</dbReference>
<sequence>MDLEIGLSHIALDVSSSPSKDSQSSTSCLSPSKKKYLSSLCTANASTFRRSNIHPGYGSTFTASVHSNKRKVFSCKMKYLTVSAAATETFVDFRNDFKDETDFMKGGGSEVEFVQMQAFKNLQKLHIADQLEPIQPGEDALDLVVIGCGPAGLSLAAEAGKQGLSVGIIGPDLPFTNNYGVWEDEFTALGLQDCIEHVWKETVVYLDSDEPIHMGRAYGRVSRHKLREELLRRCASAGVKYLESKVERIVEETDKGSVVSCTNGMLISCRLVTAASGAASGRFLNYERGGPEICVQTAYGIEVNVELCPYDSQAMVFMDYRDYLGGGEDGPPSFLYVMPMSSTQVFFEETCLAARPLLSFQKLKERLHARLRKMNVKITELLEEEWSYIPVGVAIPDTTQQHLGFGAAASMVHPATGYSVVRSLSEAPSYAAAIASALRAKPGNQLVRVPDISAKAAALQAWNALWPKERKRQRAFFMFGLELILQLDVHGIRMFFSTFFQLPEWLWKGFLAANLSSAELLWFALMTFMVAPNDLRYRLVRHLMMDSSGSNLIRMYTSL</sequence>
<evidence type="ECO:0000256" key="2">
    <source>
        <dbReference type="ARBA" id="ARBA00006599"/>
    </source>
</evidence>
<keyword evidence="5" id="KW-1185">Reference proteome</keyword>
<dbReference type="Proteomes" id="UP000825935">
    <property type="component" value="Chromosome 11"/>
</dbReference>
<proteinExistence type="inferred from homology"/>
<dbReference type="InterPro" id="IPR036188">
    <property type="entry name" value="FAD/NAD-bd_sf"/>
</dbReference>
<accession>A0A8T2TRH5</accession>
<evidence type="ECO:0000256" key="1">
    <source>
        <dbReference type="ARBA" id="ARBA00004829"/>
    </source>
</evidence>
<dbReference type="EMBL" id="CM035416">
    <property type="protein sequence ID" value="KAH7426161.1"/>
    <property type="molecule type" value="Genomic_DNA"/>
</dbReference>
<dbReference type="SUPFAM" id="SSF51905">
    <property type="entry name" value="FAD/NAD(P)-binding domain"/>
    <property type="match status" value="1"/>
</dbReference>
<dbReference type="GO" id="GO:0016860">
    <property type="term" value="F:intramolecular oxidoreductase activity"/>
    <property type="evidence" value="ECO:0007669"/>
    <property type="project" value="UniProtKB-ARBA"/>
</dbReference>
<evidence type="ECO:0000313" key="4">
    <source>
        <dbReference type="EMBL" id="KAH7426161.1"/>
    </source>
</evidence>
<dbReference type="OMA" id="QTCYGIV"/>
<evidence type="ECO:0008006" key="6">
    <source>
        <dbReference type="Google" id="ProtNLM"/>
    </source>
</evidence>
<evidence type="ECO:0000256" key="3">
    <source>
        <dbReference type="ARBA" id="ARBA00023235"/>
    </source>
</evidence>
<dbReference type="OrthoDB" id="2015447at2759"/>
<comment type="caution">
    <text evidence="4">The sequence shown here is derived from an EMBL/GenBank/DDBJ whole genome shotgun (WGS) entry which is preliminary data.</text>
</comment>